<evidence type="ECO:0000313" key="2">
    <source>
        <dbReference type="EMBL" id="KAB5591436.1"/>
    </source>
</evidence>
<feature type="compositionally biased region" description="Low complexity" evidence="1">
    <location>
        <begin position="117"/>
        <end position="132"/>
    </location>
</feature>
<accession>A0A5N5QJ00</accession>
<feature type="region of interest" description="Disordered" evidence="1">
    <location>
        <begin position="602"/>
        <end position="627"/>
    </location>
</feature>
<feature type="region of interest" description="Disordered" evidence="1">
    <location>
        <begin position="417"/>
        <end position="587"/>
    </location>
</feature>
<sequence>MANTADNAVPTTDQTQTSNDATKQASGKSIGPGTRKFIQYTRSELLRLSKSPLVTVPDGMPHFKDWFGEWGDPAGAASKKDSVADALGQLFRRENEEGEGGRDVLSSGRPTFKNALSFSQASGSAMGSMGSFRHPSSRLESDARREEREREREREGRRETENLRNLSQQFDRERRDREAAPHLPRIVSGSSNANGRDTKSRDSRDGAKDSTRDSRRGRGDDTHDWRRARDDDRQRSRSRPRGKGDREPGGSKRERENWNTPEDRRGAGGASGRRRNAANEDRSDGKTKDDRALMKHDRDKYLQEEEPAWMGDYVPEAGSRGILGSIGGEDSIQAWKRELKEKERAAQGEEPDTLEDDGLGGLDDDIARMKLVEERAKQGVLNGPAEDDGLDEIQKFKKMMQESDRQRREEAVRLALELAGKADSKPVTEQTQASNGIADTPAPPSSSTGPPGLAKPVAEVDTAPALPAPEPTHSANGRIGGISLGSPNWPLSTSTTPLSSNATAPPPGWTQPGGSNADSSSNPRLSPVQARRFTQDGAPADGAAVGTRSTSRFANFFGDKQREPPAPQFNNSAAPNPPHPSFPPASNEPQLLETLLARLAESQMRPQAQPSQPQDRAFSQRNPTMPPQPQFGNPIPQNMINIQSAHPPLLQQQNQRVQLSMHQQQQQLLSSLNAGLSNNVGAPQALNHGGPGPMQGLNSGLINPSLNLDIDGRFVSDNLVPGLRPRNGSVAFDDDFQVNPAAGMGRGAMQQHRQQQSFDAMHRPQQQPQALYGMGGNRTPSGGFRNGPSPIGGHNPNPMQRAPDLPQFLGGMPNPLGGAPAANANGLQQQFGNRLGGMGNLGNMLGGGPVNQPRFDERPRMQQAQGMHHQSGQSLSGMNGLPLDFNLLQQQQPPQRQMPRGAMPTVGGYPMQQGQAQMGPRSASGLHGNIGGQQYPAHMHNDFVVQPNPGANANDIMAMFLASQGNTGMGA</sequence>
<reference evidence="2 3" key="1">
    <citation type="journal article" date="2019" name="Fungal Biol. Biotechnol.">
        <title>Draft genome sequence of fastidious pathogen Ceratobasidium theobromae, which causes vascular-streak dieback in Theobroma cacao.</title>
        <authorList>
            <person name="Ali S.S."/>
            <person name="Asman A."/>
            <person name="Shao J."/>
            <person name="Firmansyah A.P."/>
            <person name="Susilo A.W."/>
            <person name="Rosmana A."/>
            <person name="McMahon P."/>
            <person name="Junaid M."/>
            <person name="Guest D."/>
            <person name="Kheng T.Y."/>
            <person name="Meinhardt L.W."/>
            <person name="Bailey B.A."/>
        </authorList>
    </citation>
    <scope>NUCLEOTIDE SEQUENCE [LARGE SCALE GENOMIC DNA]</scope>
    <source>
        <strain evidence="2 3">CT2</strain>
    </source>
</reference>
<feature type="compositionally biased region" description="Polar residues" evidence="1">
    <location>
        <begin position="1"/>
        <end position="27"/>
    </location>
</feature>
<feature type="region of interest" description="Disordered" evidence="1">
    <location>
        <begin position="92"/>
        <end position="306"/>
    </location>
</feature>
<feature type="compositionally biased region" description="Basic and acidic residues" evidence="1">
    <location>
        <begin position="338"/>
        <end position="347"/>
    </location>
</feature>
<feature type="region of interest" description="Disordered" evidence="1">
    <location>
        <begin position="1"/>
        <end position="35"/>
    </location>
</feature>
<organism evidence="2 3">
    <name type="scientific">Ceratobasidium theobromae</name>
    <dbReference type="NCBI Taxonomy" id="1582974"/>
    <lineage>
        <taxon>Eukaryota</taxon>
        <taxon>Fungi</taxon>
        <taxon>Dikarya</taxon>
        <taxon>Basidiomycota</taxon>
        <taxon>Agaricomycotina</taxon>
        <taxon>Agaricomycetes</taxon>
        <taxon>Cantharellales</taxon>
        <taxon>Ceratobasidiaceae</taxon>
        <taxon>Ceratobasidium</taxon>
    </lineage>
</organism>
<feature type="compositionally biased region" description="Low complexity" evidence="1">
    <location>
        <begin position="486"/>
        <end position="503"/>
    </location>
</feature>
<feature type="compositionally biased region" description="Acidic residues" evidence="1">
    <location>
        <begin position="349"/>
        <end position="361"/>
    </location>
</feature>
<comment type="caution">
    <text evidence="2">The sequence shown here is derived from an EMBL/GenBank/DDBJ whole genome shotgun (WGS) entry which is preliminary data.</text>
</comment>
<dbReference type="EMBL" id="SSOP01000105">
    <property type="protein sequence ID" value="KAB5591436.1"/>
    <property type="molecule type" value="Genomic_DNA"/>
</dbReference>
<feature type="compositionally biased region" description="Basic and acidic residues" evidence="1">
    <location>
        <begin position="137"/>
        <end position="162"/>
    </location>
</feature>
<feature type="compositionally biased region" description="Basic and acidic residues" evidence="1">
    <location>
        <begin position="242"/>
        <end position="266"/>
    </location>
</feature>
<feature type="compositionally biased region" description="Basic and acidic residues" evidence="1">
    <location>
        <begin position="92"/>
        <end position="102"/>
    </location>
</feature>
<feature type="compositionally biased region" description="Polar residues" evidence="1">
    <location>
        <begin position="604"/>
        <end position="623"/>
    </location>
</feature>
<proteinExistence type="predicted"/>
<feature type="compositionally biased region" description="Basic and acidic residues" evidence="1">
    <location>
        <begin position="277"/>
        <end position="303"/>
    </location>
</feature>
<feature type="compositionally biased region" description="Basic and acidic residues" evidence="1">
    <location>
        <begin position="170"/>
        <end position="180"/>
    </location>
</feature>
<dbReference type="AlphaFoldDB" id="A0A5N5QJ00"/>
<feature type="compositionally biased region" description="Polar residues" evidence="1">
    <location>
        <begin position="427"/>
        <end position="437"/>
    </location>
</feature>
<evidence type="ECO:0000313" key="3">
    <source>
        <dbReference type="Proteomes" id="UP000383932"/>
    </source>
</evidence>
<dbReference type="OrthoDB" id="2504266at2759"/>
<feature type="compositionally biased region" description="Polar residues" evidence="1">
    <location>
        <begin position="512"/>
        <end position="524"/>
    </location>
</feature>
<keyword evidence="3" id="KW-1185">Reference proteome</keyword>
<feature type="compositionally biased region" description="Basic and acidic residues" evidence="1">
    <location>
        <begin position="196"/>
        <end position="235"/>
    </location>
</feature>
<feature type="region of interest" description="Disordered" evidence="1">
    <location>
        <begin position="338"/>
        <end position="361"/>
    </location>
</feature>
<name>A0A5N5QJ00_9AGAM</name>
<protein>
    <submittedName>
        <fullName evidence="2">Zinc finger CCCH domain-containing protein 13</fullName>
    </submittedName>
</protein>
<dbReference type="Proteomes" id="UP000383932">
    <property type="component" value="Unassembled WGS sequence"/>
</dbReference>
<evidence type="ECO:0000256" key="1">
    <source>
        <dbReference type="SAM" id="MobiDB-lite"/>
    </source>
</evidence>
<gene>
    <name evidence="2" type="ORF">CTheo_5117</name>
</gene>